<dbReference type="InterPro" id="IPR004026">
    <property type="entry name" value="Ada_DNA_repair_Zn-bd"/>
</dbReference>
<dbReference type="PROSITE" id="PS01124">
    <property type="entry name" value="HTH_ARAC_FAMILY_2"/>
    <property type="match status" value="1"/>
</dbReference>
<dbReference type="PANTHER" id="PTHR43280:SF28">
    <property type="entry name" value="HTH-TYPE TRANSCRIPTIONAL ACTIVATOR RHAS"/>
    <property type="match status" value="1"/>
</dbReference>
<keyword evidence="5" id="KW-0227">DNA damage</keyword>
<dbReference type="Gene3D" id="1.10.10.60">
    <property type="entry name" value="Homeodomain-like"/>
    <property type="match status" value="2"/>
</dbReference>
<organism evidence="13 14">
    <name type="scientific">Paenibacillus whitsoniae</name>
    <dbReference type="NCBI Taxonomy" id="2496558"/>
    <lineage>
        <taxon>Bacteria</taxon>
        <taxon>Bacillati</taxon>
        <taxon>Bacillota</taxon>
        <taxon>Bacilli</taxon>
        <taxon>Bacillales</taxon>
        <taxon>Paenibacillaceae</taxon>
        <taxon>Paenibacillus</taxon>
    </lineage>
</organism>
<dbReference type="EMBL" id="RXHU01000036">
    <property type="protein sequence ID" value="RTE09144.1"/>
    <property type="molecule type" value="Genomic_DNA"/>
</dbReference>
<name>A0A430JDS3_9BACL</name>
<dbReference type="RefSeq" id="WP_126141804.1">
    <property type="nucleotide sequence ID" value="NZ_RXHU01000036.1"/>
</dbReference>
<evidence type="ECO:0000256" key="11">
    <source>
        <dbReference type="ARBA" id="ARBA00023204"/>
    </source>
</evidence>
<evidence type="ECO:0000313" key="14">
    <source>
        <dbReference type="Proteomes" id="UP000276128"/>
    </source>
</evidence>
<dbReference type="FunFam" id="3.40.10.10:FF:000001">
    <property type="entry name" value="DNA-3-methyladenine glycosylase 2"/>
    <property type="match status" value="1"/>
</dbReference>
<evidence type="ECO:0000256" key="4">
    <source>
        <dbReference type="ARBA" id="ARBA00022723"/>
    </source>
</evidence>
<reference evidence="13 14" key="1">
    <citation type="submission" date="2018-12" db="EMBL/GenBank/DDBJ databases">
        <title>Bacillus ochoae sp. nov., Paenibacillus whitsoniae sp. nov., Paenibacillus spiritus sp. nov. Isolated from the Mars Exploration Rover during spacecraft assembly.</title>
        <authorList>
            <person name="Seuylemezian A."/>
            <person name="Vaishampayan P."/>
        </authorList>
    </citation>
    <scope>NUCLEOTIDE SEQUENCE [LARGE SCALE GENOMIC DNA]</scope>
    <source>
        <strain evidence="13 14">MER 54</strain>
    </source>
</reference>
<keyword evidence="7" id="KW-0805">Transcription regulation</keyword>
<evidence type="ECO:0000256" key="8">
    <source>
        <dbReference type="ARBA" id="ARBA00023125"/>
    </source>
</evidence>
<dbReference type="InterPro" id="IPR009057">
    <property type="entry name" value="Homeodomain-like_sf"/>
</dbReference>
<dbReference type="Proteomes" id="UP000276128">
    <property type="component" value="Unassembled WGS sequence"/>
</dbReference>
<evidence type="ECO:0000256" key="5">
    <source>
        <dbReference type="ARBA" id="ARBA00022763"/>
    </source>
</evidence>
<sequence>MQEQYWQAVENNDASYDGTFYYAVTTTGIFCRPSCKSRVPKREHVRFFPDRQSALAAAFRPCKRCRPDGIRLPDEEWTAELARYIDEHYAEPLTLGVLAERFYASPSHLQRTFKKVKGISPLLYLQDVRVEAAKKALLAADLPVNRVGAQVGMANAAHFATVFLKKTGVTPTEYRLSTLPNDTRSFGGMQEGGGDR</sequence>
<dbReference type="Pfam" id="PF02805">
    <property type="entry name" value="Ada_Zn_binding"/>
    <property type="match status" value="1"/>
</dbReference>
<dbReference type="PIRSF" id="PIRSF000408">
    <property type="entry name" value="Alkyltransferas_AdaA"/>
    <property type="match status" value="1"/>
</dbReference>
<keyword evidence="3 13" id="KW-0808">Transferase</keyword>
<evidence type="ECO:0000256" key="2">
    <source>
        <dbReference type="ARBA" id="ARBA00022603"/>
    </source>
</evidence>
<dbReference type="SUPFAM" id="SSF57884">
    <property type="entry name" value="Ada DNA repair protein, N-terminal domain (N-Ada 10)"/>
    <property type="match status" value="1"/>
</dbReference>
<gene>
    <name evidence="13" type="ORF">EJQ19_13730</name>
</gene>
<evidence type="ECO:0000256" key="6">
    <source>
        <dbReference type="ARBA" id="ARBA00022833"/>
    </source>
</evidence>
<keyword evidence="9" id="KW-0010">Activator</keyword>
<protein>
    <submittedName>
        <fullName evidence="13">Methylphosphotriester-DNA--protein-cysteine methyltransferase family protein</fullName>
    </submittedName>
</protein>
<dbReference type="PROSITE" id="PS00041">
    <property type="entry name" value="HTH_ARAC_FAMILY_1"/>
    <property type="match status" value="1"/>
</dbReference>
<dbReference type="PANTHER" id="PTHR43280">
    <property type="entry name" value="ARAC-FAMILY TRANSCRIPTIONAL REGULATOR"/>
    <property type="match status" value="1"/>
</dbReference>
<dbReference type="Gene3D" id="3.40.10.10">
    <property type="entry name" value="DNA Methylphosphotriester Repair Domain"/>
    <property type="match status" value="1"/>
</dbReference>
<comment type="cofactor">
    <cofactor evidence="1">
        <name>Zn(2+)</name>
        <dbReference type="ChEBI" id="CHEBI:29105"/>
    </cofactor>
</comment>
<evidence type="ECO:0000259" key="12">
    <source>
        <dbReference type="PROSITE" id="PS01124"/>
    </source>
</evidence>
<dbReference type="GO" id="GO:0032259">
    <property type="term" value="P:methylation"/>
    <property type="evidence" value="ECO:0007669"/>
    <property type="project" value="UniProtKB-KW"/>
</dbReference>
<dbReference type="OrthoDB" id="9802228at2"/>
<dbReference type="Pfam" id="PF12833">
    <property type="entry name" value="HTH_18"/>
    <property type="match status" value="1"/>
</dbReference>
<feature type="domain" description="HTH araC/xylS-type" evidence="12">
    <location>
        <begin position="79"/>
        <end position="177"/>
    </location>
</feature>
<dbReference type="InterPro" id="IPR018062">
    <property type="entry name" value="HTH_AraC-typ_CS"/>
</dbReference>
<keyword evidence="4" id="KW-0479">Metal-binding</keyword>
<dbReference type="GO" id="GO:0008270">
    <property type="term" value="F:zinc ion binding"/>
    <property type="evidence" value="ECO:0007669"/>
    <property type="project" value="InterPro"/>
</dbReference>
<evidence type="ECO:0000256" key="3">
    <source>
        <dbReference type="ARBA" id="ARBA00022679"/>
    </source>
</evidence>
<dbReference type="AlphaFoldDB" id="A0A430JDS3"/>
<proteinExistence type="predicted"/>
<dbReference type="SMART" id="SM00342">
    <property type="entry name" value="HTH_ARAC"/>
    <property type="match status" value="1"/>
</dbReference>
<dbReference type="GO" id="GO:0043565">
    <property type="term" value="F:sequence-specific DNA binding"/>
    <property type="evidence" value="ECO:0007669"/>
    <property type="project" value="InterPro"/>
</dbReference>
<keyword evidence="6" id="KW-0862">Zinc</keyword>
<dbReference type="SUPFAM" id="SSF46689">
    <property type="entry name" value="Homeodomain-like"/>
    <property type="match status" value="2"/>
</dbReference>
<dbReference type="GO" id="GO:0008168">
    <property type="term" value="F:methyltransferase activity"/>
    <property type="evidence" value="ECO:0007669"/>
    <property type="project" value="UniProtKB-KW"/>
</dbReference>
<dbReference type="InterPro" id="IPR018060">
    <property type="entry name" value="HTH_AraC"/>
</dbReference>
<keyword evidence="14" id="KW-1185">Reference proteome</keyword>
<dbReference type="InterPro" id="IPR035451">
    <property type="entry name" value="Ada-like_dom_sf"/>
</dbReference>
<comment type="caution">
    <text evidence="13">The sequence shown here is derived from an EMBL/GenBank/DDBJ whole genome shotgun (WGS) entry which is preliminary data.</text>
</comment>
<evidence type="ECO:0000256" key="7">
    <source>
        <dbReference type="ARBA" id="ARBA00023015"/>
    </source>
</evidence>
<dbReference type="InterPro" id="IPR016220">
    <property type="entry name" value="Me-P-triester_DNA_alkyl-Trfase"/>
</dbReference>
<evidence type="ECO:0000256" key="1">
    <source>
        <dbReference type="ARBA" id="ARBA00001947"/>
    </source>
</evidence>
<dbReference type="GO" id="GO:0003700">
    <property type="term" value="F:DNA-binding transcription factor activity"/>
    <property type="evidence" value="ECO:0007669"/>
    <property type="project" value="InterPro"/>
</dbReference>
<keyword evidence="2 13" id="KW-0489">Methyltransferase</keyword>
<evidence type="ECO:0000256" key="10">
    <source>
        <dbReference type="ARBA" id="ARBA00023163"/>
    </source>
</evidence>
<keyword evidence="11" id="KW-0234">DNA repair</keyword>
<evidence type="ECO:0000313" key="13">
    <source>
        <dbReference type="EMBL" id="RTE09144.1"/>
    </source>
</evidence>
<evidence type="ECO:0000256" key="9">
    <source>
        <dbReference type="ARBA" id="ARBA00023159"/>
    </source>
</evidence>
<accession>A0A430JDS3</accession>
<keyword evidence="8" id="KW-0238">DNA-binding</keyword>
<dbReference type="GO" id="GO:0006307">
    <property type="term" value="P:DNA alkylation repair"/>
    <property type="evidence" value="ECO:0007669"/>
    <property type="project" value="UniProtKB-ARBA"/>
</dbReference>
<keyword evidence="10" id="KW-0804">Transcription</keyword>